<feature type="transmembrane region" description="Helical" evidence="6">
    <location>
        <begin position="109"/>
        <end position="129"/>
    </location>
</feature>
<evidence type="ECO:0000313" key="8">
    <source>
        <dbReference type="EMBL" id="OYO20954.1"/>
    </source>
</evidence>
<evidence type="ECO:0000313" key="9">
    <source>
        <dbReference type="Proteomes" id="UP000216311"/>
    </source>
</evidence>
<keyword evidence="2" id="KW-1003">Cell membrane</keyword>
<evidence type="ECO:0000256" key="2">
    <source>
        <dbReference type="ARBA" id="ARBA00022475"/>
    </source>
</evidence>
<keyword evidence="3 6" id="KW-0812">Transmembrane</keyword>
<gene>
    <name evidence="8" type="ORF">CGZ93_12135</name>
</gene>
<evidence type="ECO:0000256" key="1">
    <source>
        <dbReference type="ARBA" id="ARBA00004651"/>
    </source>
</evidence>
<evidence type="ECO:0000256" key="4">
    <source>
        <dbReference type="ARBA" id="ARBA00022989"/>
    </source>
</evidence>
<dbReference type="Pfam" id="PF02656">
    <property type="entry name" value="DUF202"/>
    <property type="match status" value="1"/>
</dbReference>
<evidence type="ECO:0000256" key="3">
    <source>
        <dbReference type="ARBA" id="ARBA00022692"/>
    </source>
</evidence>
<evidence type="ECO:0000256" key="5">
    <source>
        <dbReference type="ARBA" id="ARBA00023136"/>
    </source>
</evidence>
<comment type="caution">
    <text evidence="8">The sequence shown here is derived from an EMBL/GenBank/DDBJ whole genome shotgun (WGS) entry which is preliminary data.</text>
</comment>
<keyword evidence="9" id="KW-1185">Reference proteome</keyword>
<dbReference type="Proteomes" id="UP000216311">
    <property type="component" value="Unassembled WGS sequence"/>
</dbReference>
<name>A0A255H2R1_9ACTN</name>
<keyword evidence="5 6" id="KW-0472">Membrane</keyword>
<evidence type="ECO:0000259" key="7">
    <source>
        <dbReference type="Pfam" id="PF02656"/>
    </source>
</evidence>
<keyword evidence="4 6" id="KW-1133">Transmembrane helix</keyword>
<dbReference type="GO" id="GO:0005886">
    <property type="term" value="C:plasma membrane"/>
    <property type="evidence" value="ECO:0007669"/>
    <property type="project" value="UniProtKB-SubCell"/>
</dbReference>
<dbReference type="PANTHER" id="PTHR34187">
    <property type="entry name" value="FGR18P"/>
    <property type="match status" value="1"/>
</dbReference>
<dbReference type="PANTHER" id="PTHR34187:SF2">
    <property type="entry name" value="DUF202 DOMAIN-CONTAINING PROTEIN"/>
    <property type="match status" value="1"/>
</dbReference>
<accession>A0A255H2R1</accession>
<organism evidence="8 9">
    <name type="scientific">Enemella dayhoffiae</name>
    <dbReference type="NCBI Taxonomy" id="2016507"/>
    <lineage>
        <taxon>Bacteria</taxon>
        <taxon>Bacillati</taxon>
        <taxon>Actinomycetota</taxon>
        <taxon>Actinomycetes</taxon>
        <taxon>Propionibacteriales</taxon>
        <taxon>Propionibacteriaceae</taxon>
        <taxon>Enemella</taxon>
    </lineage>
</organism>
<sequence length="132" mass="13998">MRQTGPVPTPDERSALARRLLPGGKEPDARFTLANERTFLAWIRTSLALLGGGVALEAFAANLFHPGLRRAASLMLVVVGLVMAGAAIIRWVRVERAMRESRPLPVPTLVPVLGVGVALAAAVLLFLIAGGR</sequence>
<comment type="subcellular location">
    <subcellularLocation>
        <location evidence="1">Cell membrane</location>
        <topology evidence="1">Multi-pass membrane protein</topology>
    </subcellularLocation>
</comment>
<feature type="transmembrane region" description="Helical" evidence="6">
    <location>
        <begin position="71"/>
        <end position="89"/>
    </location>
</feature>
<feature type="transmembrane region" description="Helical" evidence="6">
    <location>
        <begin position="39"/>
        <end position="59"/>
    </location>
</feature>
<proteinExistence type="predicted"/>
<dbReference type="AlphaFoldDB" id="A0A255H2R1"/>
<dbReference type="InterPro" id="IPR052053">
    <property type="entry name" value="IM_YidH-like"/>
</dbReference>
<protein>
    <recommendedName>
        <fullName evidence="7">DUF202 domain-containing protein</fullName>
    </recommendedName>
</protein>
<reference evidence="8 9" key="1">
    <citation type="submission" date="2017-07" db="EMBL/GenBank/DDBJ databases">
        <title>Draft whole genome sequences of clinical Proprionibacteriaceae strains.</title>
        <authorList>
            <person name="Bernier A.-M."/>
            <person name="Bernard K."/>
            <person name="Domingo M.-C."/>
        </authorList>
    </citation>
    <scope>NUCLEOTIDE SEQUENCE [LARGE SCALE GENOMIC DNA]</scope>
    <source>
        <strain evidence="8 9">NML 130396</strain>
    </source>
</reference>
<feature type="domain" description="DUF202" evidence="7">
    <location>
        <begin position="30"/>
        <end position="97"/>
    </location>
</feature>
<evidence type="ECO:0000256" key="6">
    <source>
        <dbReference type="SAM" id="Phobius"/>
    </source>
</evidence>
<dbReference type="EMBL" id="NMVQ01000023">
    <property type="protein sequence ID" value="OYO20954.1"/>
    <property type="molecule type" value="Genomic_DNA"/>
</dbReference>
<dbReference type="InterPro" id="IPR003807">
    <property type="entry name" value="DUF202"/>
</dbReference>
<dbReference type="OrthoDB" id="582337at2"/>